<comment type="caution">
    <text evidence="4">The sequence shown here is derived from an EMBL/GenBank/DDBJ whole genome shotgun (WGS) entry which is preliminary data.</text>
</comment>
<keyword evidence="5" id="KW-1185">Reference proteome</keyword>
<evidence type="ECO:0000256" key="2">
    <source>
        <dbReference type="PIRSR" id="PIRSR637460-2"/>
    </source>
</evidence>
<proteinExistence type="predicted"/>
<dbReference type="GO" id="GO:0004806">
    <property type="term" value="F:triacylglycerol lipase activity"/>
    <property type="evidence" value="ECO:0007669"/>
    <property type="project" value="TreeGrafter"/>
</dbReference>
<evidence type="ECO:0000313" key="5">
    <source>
        <dbReference type="Proteomes" id="UP000194761"/>
    </source>
</evidence>
<dbReference type="PANTHER" id="PTHR37981:SF1">
    <property type="entry name" value="SGNH HYDROLASE-TYPE ESTERASE DOMAIN-CONTAINING PROTEIN"/>
    <property type="match status" value="1"/>
</dbReference>
<evidence type="ECO:0000259" key="3">
    <source>
        <dbReference type="Pfam" id="PF13472"/>
    </source>
</evidence>
<dbReference type="GO" id="GO:0019433">
    <property type="term" value="P:triglyceride catabolic process"/>
    <property type="evidence" value="ECO:0007669"/>
    <property type="project" value="TreeGrafter"/>
</dbReference>
<gene>
    <name evidence="4" type="ORF">CA984_04720</name>
</gene>
<evidence type="ECO:0000256" key="1">
    <source>
        <dbReference type="PIRSR" id="PIRSR637460-1"/>
    </source>
</evidence>
<accession>A0A243RV84</accession>
<organism evidence="4 5">
    <name type="scientific">Streptosporangium minutum</name>
    <dbReference type="NCBI Taxonomy" id="569862"/>
    <lineage>
        <taxon>Bacteria</taxon>
        <taxon>Bacillati</taxon>
        <taxon>Actinomycetota</taxon>
        <taxon>Actinomycetes</taxon>
        <taxon>Streptosporangiales</taxon>
        <taxon>Streptosporangiaceae</taxon>
        <taxon>Streptosporangium</taxon>
    </lineage>
</organism>
<keyword evidence="2" id="KW-1015">Disulfide bond</keyword>
<dbReference type="AlphaFoldDB" id="A0A243RV84"/>
<feature type="active site" description="Nucleophile" evidence="1">
    <location>
        <position position="43"/>
    </location>
</feature>
<dbReference type="RefSeq" id="WP_242675733.1">
    <property type="nucleotide sequence ID" value="NZ_NGFP01000012.1"/>
</dbReference>
<dbReference type="CDD" id="cd01823">
    <property type="entry name" value="SEST_like"/>
    <property type="match status" value="1"/>
</dbReference>
<dbReference type="Gene3D" id="3.40.50.1110">
    <property type="entry name" value="SGNH hydrolase"/>
    <property type="match status" value="1"/>
</dbReference>
<feature type="disulfide bond" evidence="2">
    <location>
        <begin position="127"/>
        <end position="137"/>
    </location>
</feature>
<dbReference type="InterPro" id="IPR036514">
    <property type="entry name" value="SGNH_hydro_sf"/>
</dbReference>
<name>A0A243RV84_9ACTN</name>
<protein>
    <recommendedName>
        <fullName evidence="3">SGNH hydrolase-type esterase domain-containing protein</fullName>
    </recommendedName>
</protein>
<reference evidence="4 5" key="1">
    <citation type="submission" date="2017-05" db="EMBL/GenBank/DDBJ databases">
        <title>Biotechnological potential of actinobacteria isolated from South African environments.</title>
        <authorList>
            <person name="Le Roes-Hill M."/>
            <person name="Prins A."/>
            <person name="Durrell K.A."/>
        </authorList>
    </citation>
    <scope>NUCLEOTIDE SEQUENCE [LARGE SCALE GENOMIC DNA]</scope>
    <source>
        <strain evidence="4">M26</strain>
    </source>
</reference>
<sequence>MRHQLLAALVTVPLITFGTGTGAVPATARPAATQVNYAALGDSFSSGSGAGDYDPDSGLCRRSANSHPILWARANRPDGFRYEACGGAVTDDVVARQVPDALDGDTTLVTVTIGGNDAGFEAAVVNCVVVGSEAEDCNRVLDEAGRFVDQRLPGKLAWTYGAIRDAAPAAEVLVSGYPHLFEPGHPFGCGVAEWRRDRMNLLADHINTVIREQAENAGFRYVDVRDAFAGHGVCAPGGIQREWITRIMPTNTWQSYHPNRRGQSSGYLPALSAAIG</sequence>
<dbReference type="Pfam" id="PF13472">
    <property type="entry name" value="Lipase_GDSL_2"/>
    <property type="match status" value="1"/>
</dbReference>
<feature type="disulfide bond" evidence="2">
    <location>
        <begin position="60"/>
        <end position="85"/>
    </location>
</feature>
<evidence type="ECO:0000313" key="4">
    <source>
        <dbReference type="EMBL" id="OUC99071.1"/>
    </source>
</evidence>
<dbReference type="InterPro" id="IPR013830">
    <property type="entry name" value="SGNH_hydro"/>
</dbReference>
<dbReference type="PANTHER" id="PTHR37981">
    <property type="entry name" value="LIPASE 2"/>
    <property type="match status" value="1"/>
</dbReference>
<dbReference type="InterPro" id="IPR037460">
    <property type="entry name" value="SEST-like"/>
</dbReference>
<feature type="active site" evidence="1">
    <location>
        <position position="257"/>
    </location>
</feature>
<dbReference type="Proteomes" id="UP000194761">
    <property type="component" value="Unassembled WGS sequence"/>
</dbReference>
<feature type="domain" description="SGNH hydrolase-type esterase" evidence="3">
    <location>
        <begin position="39"/>
        <end position="263"/>
    </location>
</feature>
<dbReference type="SUPFAM" id="SSF52266">
    <property type="entry name" value="SGNH hydrolase"/>
    <property type="match status" value="1"/>
</dbReference>
<dbReference type="EMBL" id="NGFP01000012">
    <property type="protein sequence ID" value="OUC99071.1"/>
    <property type="molecule type" value="Genomic_DNA"/>
</dbReference>